<dbReference type="EMBL" id="ALWO02000047">
    <property type="protein sequence ID" value="EOZ93236.1"/>
    <property type="molecule type" value="Genomic_DNA"/>
</dbReference>
<accession>S2DMS4</accession>
<organism evidence="2 3">
    <name type="scientific">Indibacter alkaliphilus (strain CCUG 57479 / KCTC 22604 / LW1)</name>
    <dbReference type="NCBI Taxonomy" id="1189612"/>
    <lineage>
        <taxon>Bacteria</taxon>
        <taxon>Pseudomonadati</taxon>
        <taxon>Bacteroidota</taxon>
        <taxon>Cytophagia</taxon>
        <taxon>Cytophagales</taxon>
        <taxon>Cyclobacteriaceae</taxon>
    </lineage>
</organism>
<feature type="region of interest" description="Disordered" evidence="1">
    <location>
        <begin position="24"/>
        <end position="155"/>
    </location>
</feature>
<name>S2DMS4_INDAL</name>
<feature type="compositionally biased region" description="Low complexity" evidence="1">
    <location>
        <begin position="122"/>
        <end position="131"/>
    </location>
</feature>
<proteinExistence type="predicted"/>
<sequence length="155" mass="16630">MKKFLIMVFVVWAGIAYGQTTEKETANKVEQNKTPEKVNQDPQAGRERGLSISGAARKSTLNRERGNNANSSRGNSDFGKERSAERANNGNNPGRATGRPEGVGKPQGPPQARPNVNVPQSRPNAPVVRPNRPTPQRPNNPPGRPNNPPGRPGGG</sequence>
<dbReference type="OrthoDB" id="839583at2"/>
<evidence type="ECO:0000256" key="1">
    <source>
        <dbReference type="SAM" id="MobiDB-lite"/>
    </source>
</evidence>
<gene>
    <name evidence="2" type="ORF">A33Q_3826</name>
</gene>
<comment type="caution">
    <text evidence="2">The sequence shown here is derived from an EMBL/GenBank/DDBJ whole genome shotgun (WGS) entry which is preliminary data.</text>
</comment>
<evidence type="ECO:0000313" key="2">
    <source>
        <dbReference type="EMBL" id="EOZ93236.1"/>
    </source>
</evidence>
<evidence type="ECO:0000313" key="3">
    <source>
        <dbReference type="Proteomes" id="UP000006073"/>
    </source>
</evidence>
<dbReference type="STRING" id="1189612.A33Q_3826"/>
<dbReference type="RefSeq" id="WP_009035431.1">
    <property type="nucleotide sequence ID" value="NZ_ALWO02000047.1"/>
</dbReference>
<dbReference type="Proteomes" id="UP000006073">
    <property type="component" value="Unassembled WGS sequence"/>
</dbReference>
<protein>
    <submittedName>
        <fullName evidence="2">Uncharacterized protein</fullName>
    </submittedName>
</protein>
<feature type="compositionally biased region" description="Basic and acidic residues" evidence="1">
    <location>
        <begin position="24"/>
        <end position="49"/>
    </location>
</feature>
<reference evidence="2 3" key="1">
    <citation type="journal article" date="2013" name="Genome Announc.">
        <title>Draft Genome Sequence of Indibacter alkaliphilus Strain LW1T, Isolated from Lonar Lake, a Haloalkaline Lake in the Buldana District of Maharashtra, India.</title>
        <authorList>
            <person name="Singh A."/>
            <person name="Kumar Jangir P."/>
            <person name="Sharma R."/>
            <person name="Singh A."/>
            <person name="Kumar Pinnaka A."/>
            <person name="Shivaji S."/>
        </authorList>
    </citation>
    <scope>NUCLEOTIDE SEQUENCE [LARGE SCALE GENOMIC DNA]</scope>
    <source>
        <strain evidence="3">CCUG 57479 / KCTC 22604 / LW1</strain>
    </source>
</reference>
<feature type="compositionally biased region" description="Pro residues" evidence="1">
    <location>
        <begin position="132"/>
        <end position="155"/>
    </location>
</feature>
<dbReference type="AlphaFoldDB" id="S2DMS4"/>
<keyword evidence="3" id="KW-1185">Reference proteome</keyword>
<feature type="compositionally biased region" description="Low complexity" evidence="1">
    <location>
        <begin position="67"/>
        <end position="76"/>
    </location>
</feature>